<protein>
    <submittedName>
        <fullName evidence="1">Uncharacterized protein</fullName>
    </submittedName>
</protein>
<organism evidence="1 2">
    <name type="scientific">Georgenia satyanarayanai</name>
    <dbReference type="NCBI Taxonomy" id="860221"/>
    <lineage>
        <taxon>Bacteria</taxon>
        <taxon>Bacillati</taxon>
        <taxon>Actinomycetota</taxon>
        <taxon>Actinomycetes</taxon>
        <taxon>Micrococcales</taxon>
        <taxon>Bogoriellaceae</taxon>
        <taxon>Georgenia</taxon>
    </lineage>
</organism>
<evidence type="ECO:0000313" key="2">
    <source>
        <dbReference type="Proteomes" id="UP000250222"/>
    </source>
</evidence>
<gene>
    <name evidence="1" type="ORF">SAMN05216184_101716</name>
</gene>
<dbReference type="Proteomes" id="UP000250222">
    <property type="component" value="Unassembled WGS sequence"/>
</dbReference>
<proteinExistence type="predicted"/>
<evidence type="ECO:0000313" key="1">
    <source>
        <dbReference type="EMBL" id="SSA37087.1"/>
    </source>
</evidence>
<dbReference type="Pfam" id="PF18959">
    <property type="entry name" value="DUF5701"/>
    <property type="match status" value="1"/>
</dbReference>
<dbReference type="InterPro" id="IPR043755">
    <property type="entry name" value="DUF5701"/>
</dbReference>
<reference evidence="1 2" key="1">
    <citation type="submission" date="2016-10" db="EMBL/GenBank/DDBJ databases">
        <authorList>
            <person name="Cai Z."/>
        </authorList>
    </citation>
    <scope>NUCLEOTIDE SEQUENCE [LARGE SCALE GENOMIC DNA]</scope>
    <source>
        <strain evidence="1 2">CGMCC 1.10826</strain>
    </source>
</reference>
<dbReference type="AlphaFoldDB" id="A0A2Y9A4F3"/>
<dbReference type="EMBL" id="UETB01000001">
    <property type="protein sequence ID" value="SSA37087.1"/>
    <property type="molecule type" value="Genomic_DNA"/>
</dbReference>
<sequence>MPQQTVTHPADLPTVVAGPSAAQAAFDPAATPEEELERQLRAYVELGFPALLGTDEAGLRALVEPLRAELPPAGAPTSVPPGDHVFLVLVLALERPGDAVPALRLGRRSGVSVIDDDELATYRPVVDAPDRSAYLLRDVDTGSRFLSVTPEDAVAEIRAEGRRPLTVAEGLALVVLRPDMLRPGRCFSLAGSRTGTNQRVPAVWISERRPKLGWCWDRNPHTWLGTASAAL</sequence>
<name>A0A2Y9A4F3_9MICO</name>
<keyword evidence="2" id="KW-1185">Reference proteome</keyword>
<accession>A0A2Y9A4F3</accession>
<dbReference type="RefSeq" id="WP_220035070.1">
    <property type="nucleotide sequence ID" value="NZ_QKLZ01000001.1"/>
</dbReference>